<comment type="caution">
    <text evidence="1">The sequence shown here is derived from an EMBL/GenBank/DDBJ whole genome shotgun (WGS) entry which is preliminary data.</text>
</comment>
<accession>A0ABS7RNW0</accession>
<proteinExistence type="predicted"/>
<dbReference type="RefSeq" id="WP_221026527.1">
    <property type="nucleotide sequence ID" value="NZ_JAIEZQ010000003.1"/>
</dbReference>
<evidence type="ECO:0000313" key="1">
    <source>
        <dbReference type="EMBL" id="MBY9076741.1"/>
    </source>
</evidence>
<evidence type="ECO:0000313" key="2">
    <source>
        <dbReference type="Proteomes" id="UP000754710"/>
    </source>
</evidence>
<sequence length="148" mass="16215">MTGTRTEHLTSALGAVTRVARDDLPIMYLDVAFDVEAIQAGWPAFESRFTSLRGRKMMAVVFPEQGIYRLATAMRDEDDPDALGLDMGALPGGAYLRLALVGEAPRVYRDIGPAFDALHGLGEYDASRPSIELYRRHGEVDCLMPVLG</sequence>
<organism evidence="1 2">
    <name type="scientific">Nocardioides jiangsuensis</name>
    <dbReference type="NCBI Taxonomy" id="2866161"/>
    <lineage>
        <taxon>Bacteria</taxon>
        <taxon>Bacillati</taxon>
        <taxon>Actinomycetota</taxon>
        <taxon>Actinomycetes</taxon>
        <taxon>Propionibacteriales</taxon>
        <taxon>Nocardioidaceae</taxon>
        <taxon>Nocardioides</taxon>
    </lineage>
</organism>
<gene>
    <name evidence="1" type="ORF">K1X13_18070</name>
</gene>
<keyword evidence="2" id="KW-1185">Reference proteome</keyword>
<dbReference type="EMBL" id="JAIEZQ010000003">
    <property type="protein sequence ID" value="MBY9076741.1"/>
    <property type="molecule type" value="Genomic_DNA"/>
</dbReference>
<evidence type="ECO:0008006" key="3">
    <source>
        <dbReference type="Google" id="ProtNLM"/>
    </source>
</evidence>
<dbReference type="Proteomes" id="UP000754710">
    <property type="component" value="Unassembled WGS sequence"/>
</dbReference>
<protein>
    <recommendedName>
        <fullName evidence="3">GyrI-like small molecule binding protein</fullName>
    </recommendedName>
</protein>
<reference evidence="1 2" key="1">
    <citation type="submission" date="2021-08" db="EMBL/GenBank/DDBJ databases">
        <title>Nocardioides bacterium WL0053 sp. nov., isolated from the sediment.</title>
        <authorList>
            <person name="Wang L."/>
            <person name="Zhang D."/>
            <person name="Zhang A."/>
        </authorList>
    </citation>
    <scope>NUCLEOTIDE SEQUENCE [LARGE SCALE GENOMIC DNA]</scope>
    <source>
        <strain evidence="1 2">WL0053</strain>
    </source>
</reference>
<name>A0ABS7RNW0_9ACTN</name>